<name>A0AAN7UIW9_9PEZI</name>
<evidence type="ECO:0000313" key="2">
    <source>
        <dbReference type="Proteomes" id="UP001305414"/>
    </source>
</evidence>
<dbReference type="PANTHER" id="PTHR42085:SF2">
    <property type="entry name" value="F-BOX DOMAIN-CONTAINING PROTEIN"/>
    <property type="match status" value="1"/>
</dbReference>
<reference evidence="1 2" key="1">
    <citation type="submission" date="2023-10" db="EMBL/GenBank/DDBJ databases">
        <title>Draft genome sequence of Xylaria bambusicola isolate GMP-LS, the root and basal stem rot pathogen of sugarcane in Indonesia.</title>
        <authorList>
            <person name="Selvaraj P."/>
            <person name="Muralishankar V."/>
            <person name="Muruganantham S."/>
            <person name="Sp S."/>
            <person name="Haryani S."/>
            <person name="Lau K.J.X."/>
            <person name="Naqvi N.I."/>
        </authorList>
    </citation>
    <scope>NUCLEOTIDE SEQUENCE [LARGE SCALE GENOMIC DNA]</scope>
    <source>
        <strain evidence="1">GMP-LS</strain>
    </source>
</reference>
<gene>
    <name evidence="1" type="ORF">RRF57_006148</name>
</gene>
<dbReference type="Proteomes" id="UP001305414">
    <property type="component" value="Unassembled WGS sequence"/>
</dbReference>
<dbReference type="PANTHER" id="PTHR42085">
    <property type="entry name" value="F-BOX DOMAIN-CONTAINING PROTEIN"/>
    <property type="match status" value="1"/>
</dbReference>
<dbReference type="EMBL" id="JAWHQM010000016">
    <property type="protein sequence ID" value="KAK5630433.1"/>
    <property type="molecule type" value="Genomic_DNA"/>
</dbReference>
<dbReference type="AlphaFoldDB" id="A0AAN7UIW9"/>
<proteinExistence type="predicted"/>
<keyword evidence="2" id="KW-1185">Reference proteome</keyword>
<sequence>MRGRKAGGAGRVFRAAGAISAPTPVAAMISSTVSSVLSTPLSSAYPSTYASEAEFDVDLDEEIRNLPLDALSLGADDPATPDRPKSRRIKPRPFRFLDLPSELRLKVYGYHFANTGHVLDLDSDNYKRIHQKLSILRTCRTIYVEASYFFYNTHPVRLFPAVPGRFFKTKKPLLARLKPGQRACINTLELRLGPGWSKPPRGWEVNAALGLSQCLNVAKITIFVECDPGNDIFKGFRQPGGFFETFSKKLLVGVLDEMPWVERVEFDAWPSVKKSGALMTGLIDLVTSRGMKISWGPERGWTDADEVEPPPVVHNYAPLDSLLNATNNILVLA</sequence>
<accession>A0AAN7UIW9</accession>
<comment type="caution">
    <text evidence="1">The sequence shown here is derived from an EMBL/GenBank/DDBJ whole genome shotgun (WGS) entry which is preliminary data.</text>
</comment>
<dbReference type="InterPro" id="IPR038883">
    <property type="entry name" value="AN11006-like"/>
</dbReference>
<protein>
    <submittedName>
        <fullName evidence="1">Uncharacterized protein</fullName>
    </submittedName>
</protein>
<evidence type="ECO:0000313" key="1">
    <source>
        <dbReference type="EMBL" id="KAK5630433.1"/>
    </source>
</evidence>
<organism evidence="1 2">
    <name type="scientific">Xylaria bambusicola</name>
    <dbReference type="NCBI Taxonomy" id="326684"/>
    <lineage>
        <taxon>Eukaryota</taxon>
        <taxon>Fungi</taxon>
        <taxon>Dikarya</taxon>
        <taxon>Ascomycota</taxon>
        <taxon>Pezizomycotina</taxon>
        <taxon>Sordariomycetes</taxon>
        <taxon>Xylariomycetidae</taxon>
        <taxon>Xylariales</taxon>
        <taxon>Xylariaceae</taxon>
        <taxon>Xylaria</taxon>
    </lineage>
</organism>